<dbReference type="Pfam" id="PF21882">
    <property type="entry name" value="Gp53-like_C"/>
    <property type="match status" value="1"/>
</dbReference>
<proteinExistence type="predicted"/>
<evidence type="ECO:0000313" key="2">
    <source>
        <dbReference type="EMBL" id="DAE27594.1"/>
    </source>
</evidence>
<sequence length="109" mass="11946">MSNFSISGTLKIAGKDGVSVEESGTGYVKYSDGTMFCYGFDNNALSGYMKTITLPKPYKDTNYSVVVTPTAQGSDTYSFYAKVDTTSAFTVRNRSNAQGIMWQTIGKWK</sequence>
<dbReference type="InterPro" id="IPR054075">
    <property type="entry name" value="Gp53-like_C"/>
</dbReference>
<feature type="domain" description="Putative tail fiber protein gp53-like C-terminal" evidence="1">
    <location>
        <begin position="30"/>
        <end position="105"/>
    </location>
</feature>
<accession>A0A8S5R8W9</accession>
<dbReference type="Gene3D" id="2.60.40.3940">
    <property type="match status" value="1"/>
</dbReference>
<name>A0A8S5R8W9_9VIRU</name>
<protein>
    <submittedName>
        <fullName evidence="2">Putative tail fiber protein</fullName>
    </submittedName>
</protein>
<organism evidence="2">
    <name type="scientific">virus sp. cti5L29</name>
    <dbReference type="NCBI Taxonomy" id="2826813"/>
    <lineage>
        <taxon>Viruses</taxon>
    </lineage>
</organism>
<reference evidence="2" key="1">
    <citation type="journal article" date="2021" name="Proc. Natl. Acad. Sci. U.S.A.">
        <title>A Catalog of Tens of Thousands of Viruses from Human Metagenomes Reveals Hidden Associations with Chronic Diseases.</title>
        <authorList>
            <person name="Tisza M.J."/>
            <person name="Buck C.B."/>
        </authorList>
    </citation>
    <scope>NUCLEOTIDE SEQUENCE</scope>
    <source>
        <strain evidence="2">Cti5L29</strain>
    </source>
</reference>
<evidence type="ECO:0000259" key="1">
    <source>
        <dbReference type="Pfam" id="PF21882"/>
    </source>
</evidence>
<dbReference type="EMBL" id="BK015841">
    <property type="protein sequence ID" value="DAE27594.1"/>
    <property type="molecule type" value="Genomic_DNA"/>
</dbReference>